<keyword evidence="7" id="KW-1185">Reference proteome</keyword>
<evidence type="ECO:0000313" key="7">
    <source>
        <dbReference type="Proteomes" id="UP000192257"/>
    </source>
</evidence>
<dbReference type="InterPro" id="IPR000889">
    <property type="entry name" value="Glutathione_peroxidase"/>
</dbReference>
<comment type="similarity">
    <text evidence="1 5">Belongs to the glutathione peroxidase family.</text>
</comment>
<reference evidence="6 7" key="1">
    <citation type="submission" date="2017-03" db="EMBL/GenBank/DDBJ databases">
        <title>An alternative strategy for trypanosome survival in the mammalian bloodstream revealed through genome and transcriptome analysis of the ubiquitous bovine parasite Trypanosoma (Megatrypanum) theileri.</title>
        <authorList>
            <person name="Kelly S."/>
            <person name="Ivens A."/>
            <person name="Mott A."/>
            <person name="O'Neill E."/>
            <person name="Emms D."/>
            <person name="Macleod O."/>
            <person name="Voorheis P."/>
            <person name="Matthews J."/>
            <person name="Matthews K."/>
            <person name="Carrington M."/>
        </authorList>
    </citation>
    <scope>NUCLEOTIDE SEQUENCE [LARGE SCALE GENOMIC DNA]</scope>
    <source>
        <strain evidence="6">Edinburgh</strain>
    </source>
</reference>
<dbReference type="PRINTS" id="PR01011">
    <property type="entry name" value="GLUTPROXDASE"/>
</dbReference>
<sequence length="155" mass="17225">MSSNTVFAYSALLAGKTVALSKYTGSVTVIVNTASLCSFTSANLQQLIHVQEKYASRGMTVLAFPCAQFANQEPKSNEEILQWAEKMQINFPVFDKIKVKGPNADPLFQMLQTSLGPIRWNFTKFVCNRQGIPCVKLSPSCTLEELENSIKQQCH</sequence>
<dbReference type="Proteomes" id="UP000192257">
    <property type="component" value="Unassembled WGS sequence"/>
</dbReference>
<dbReference type="PIRSF" id="PIRSF000303">
    <property type="entry name" value="Glutathion_perox"/>
    <property type="match status" value="1"/>
</dbReference>
<dbReference type="Pfam" id="PF00255">
    <property type="entry name" value="GSHPx"/>
    <property type="match status" value="1"/>
</dbReference>
<evidence type="ECO:0000313" key="6">
    <source>
        <dbReference type="EMBL" id="ORC87353.1"/>
    </source>
</evidence>
<dbReference type="GO" id="GO:0006979">
    <property type="term" value="P:response to oxidative stress"/>
    <property type="evidence" value="ECO:0007669"/>
    <property type="project" value="InterPro"/>
</dbReference>
<dbReference type="VEuPathDB" id="TriTrypDB:TM35_000221520"/>
<dbReference type="PANTHER" id="PTHR11592:SF78">
    <property type="entry name" value="GLUTATHIONE PEROXIDASE"/>
    <property type="match status" value="1"/>
</dbReference>
<gene>
    <name evidence="6" type="ORF">TM35_000221520</name>
</gene>
<dbReference type="AlphaFoldDB" id="A0A1X0NS99"/>
<protein>
    <recommendedName>
        <fullName evidence="5">Glutathione peroxidase</fullName>
    </recommendedName>
</protein>
<evidence type="ECO:0000256" key="1">
    <source>
        <dbReference type="ARBA" id="ARBA00006926"/>
    </source>
</evidence>
<accession>A0A1X0NS99</accession>
<dbReference type="RefSeq" id="XP_028881419.1">
    <property type="nucleotide sequence ID" value="XM_029027199.1"/>
</dbReference>
<dbReference type="STRING" id="67003.A0A1X0NS99"/>
<keyword evidence="3 5" id="KW-0560">Oxidoreductase</keyword>
<dbReference type="CDD" id="cd00340">
    <property type="entry name" value="GSH_Peroxidase"/>
    <property type="match status" value="1"/>
</dbReference>
<feature type="active site" evidence="4">
    <location>
        <position position="37"/>
    </location>
</feature>
<dbReference type="EMBL" id="NBCO01000022">
    <property type="protein sequence ID" value="ORC87353.1"/>
    <property type="molecule type" value="Genomic_DNA"/>
</dbReference>
<name>A0A1X0NS99_9TRYP</name>
<evidence type="ECO:0000256" key="5">
    <source>
        <dbReference type="RuleBase" id="RU000499"/>
    </source>
</evidence>
<organism evidence="6 7">
    <name type="scientific">Trypanosoma theileri</name>
    <dbReference type="NCBI Taxonomy" id="67003"/>
    <lineage>
        <taxon>Eukaryota</taxon>
        <taxon>Discoba</taxon>
        <taxon>Euglenozoa</taxon>
        <taxon>Kinetoplastea</taxon>
        <taxon>Metakinetoplastina</taxon>
        <taxon>Trypanosomatida</taxon>
        <taxon>Trypanosomatidae</taxon>
        <taxon>Trypanosoma</taxon>
    </lineage>
</organism>
<dbReference type="InterPro" id="IPR036249">
    <property type="entry name" value="Thioredoxin-like_sf"/>
</dbReference>
<evidence type="ECO:0000256" key="4">
    <source>
        <dbReference type="PIRSR" id="PIRSR000303-1"/>
    </source>
</evidence>
<comment type="caution">
    <text evidence="6">The sequence shown here is derived from an EMBL/GenBank/DDBJ whole genome shotgun (WGS) entry which is preliminary data.</text>
</comment>
<dbReference type="PANTHER" id="PTHR11592">
    <property type="entry name" value="GLUTATHIONE PEROXIDASE"/>
    <property type="match status" value="1"/>
</dbReference>
<dbReference type="SUPFAM" id="SSF52833">
    <property type="entry name" value="Thioredoxin-like"/>
    <property type="match status" value="1"/>
</dbReference>
<dbReference type="Gene3D" id="3.40.30.10">
    <property type="entry name" value="Glutaredoxin"/>
    <property type="match status" value="1"/>
</dbReference>
<dbReference type="OrthoDB" id="446890at2759"/>
<evidence type="ECO:0000256" key="2">
    <source>
        <dbReference type="ARBA" id="ARBA00022559"/>
    </source>
</evidence>
<proteinExistence type="inferred from homology"/>
<evidence type="ECO:0000256" key="3">
    <source>
        <dbReference type="ARBA" id="ARBA00023002"/>
    </source>
</evidence>
<dbReference type="PROSITE" id="PS51355">
    <property type="entry name" value="GLUTATHIONE_PEROXID_3"/>
    <property type="match status" value="1"/>
</dbReference>
<dbReference type="GO" id="GO:0004601">
    <property type="term" value="F:peroxidase activity"/>
    <property type="evidence" value="ECO:0007669"/>
    <property type="project" value="UniProtKB-KW"/>
</dbReference>
<dbReference type="GeneID" id="39986979"/>
<keyword evidence="2 5" id="KW-0575">Peroxidase</keyword>